<dbReference type="Proteomes" id="UP000001745">
    <property type="component" value="Unassembled WGS sequence"/>
</dbReference>
<dbReference type="SUPFAM" id="SSF51556">
    <property type="entry name" value="Metallo-dependent hydrolases"/>
    <property type="match status" value="1"/>
</dbReference>
<dbReference type="PANTHER" id="PTHR43114">
    <property type="entry name" value="ADENINE DEAMINASE"/>
    <property type="match status" value="1"/>
</dbReference>
<dbReference type="Gene3D" id="3.20.20.140">
    <property type="entry name" value="Metal-dependent hydrolases"/>
    <property type="match status" value="1"/>
</dbReference>
<reference evidence="6" key="1">
    <citation type="journal article" date="2015" name="Genome Announc.">
        <title>Genome sequence of the AIDS-associated pathogen Penicillium marneffei (ATCC18224) and its near taxonomic relative Talaromyces stipitatus (ATCC10500).</title>
        <authorList>
            <person name="Nierman W.C."/>
            <person name="Fedorova-Abrams N.D."/>
            <person name="Andrianopoulos A."/>
        </authorList>
    </citation>
    <scope>NUCLEOTIDE SEQUENCE [LARGE SCALE GENOMIC DNA]</scope>
    <source>
        <strain evidence="6">ATCC 10500 / CBS 375.48 / QM 6759 / NRRL 1006</strain>
    </source>
</reference>
<dbReference type="EMBL" id="EQ962653">
    <property type="protein sequence ID" value="EED21299.1"/>
    <property type="molecule type" value="Genomic_DNA"/>
</dbReference>
<evidence type="ECO:0000313" key="6">
    <source>
        <dbReference type="Proteomes" id="UP000001745"/>
    </source>
</evidence>
<dbReference type="RefSeq" id="XP_002478262.1">
    <property type="nucleotide sequence ID" value="XM_002478217.1"/>
</dbReference>
<dbReference type="FunCoup" id="B8M0K2">
    <property type="interactions" value="610"/>
</dbReference>
<evidence type="ECO:0000313" key="5">
    <source>
        <dbReference type="EMBL" id="EED21299.1"/>
    </source>
</evidence>
<dbReference type="GeneID" id="8106136"/>
<dbReference type="InterPro" id="IPR032466">
    <property type="entry name" value="Metal_Hydrolase"/>
</dbReference>
<evidence type="ECO:0000256" key="1">
    <source>
        <dbReference type="ARBA" id="ARBA00001947"/>
    </source>
</evidence>
<keyword evidence="6" id="KW-1185">Reference proteome</keyword>
<dbReference type="AlphaFoldDB" id="B8M0K2"/>
<protein>
    <submittedName>
        <fullName evidence="5">Adenosine deaminase, putative</fullName>
    </submittedName>
</protein>
<dbReference type="Pfam" id="PF00962">
    <property type="entry name" value="A_deaminase"/>
    <property type="match status" value="1"/>
</dbReference>
<sequence length="422" mass="48481">MVEPVYRIAPNCQGAKFIVSRGGRRDPILSCRIWLMGAVMEKFAVRGDYSEYPSEISQIMNGLEISPFITELPKVELHIHIEGTLTPALRWKLAHRNNIPLPYATYEELLDSYKVTYNHRREVNGDNGAPTFLEAYFAGCQVLCTEEDFYELAMDYFRKAREMNVRYVEPFFDTQAHTKRGIPASVVMNGFLRAKHDGAKFYNVRSNWIFCFLRDESLESGLEAYRTARPWAKTKDGKGKGLFHAVGLASNEYDRPPLLFEEGFRLAKEDGLHVTMHCDVDQKDAVDHVHEAIFQVCGGKGSERIDHGLNAVDREDLIVGLKERNIGLTLCPHAYHRRQATHILFPKIRKLWDEGVKICINSDDPTYMHNVWIDGNMMKVYEYCQFSKADMAQLVRNAVEVSWAEEEVKEEILEELEGFVGR</sequence>
<evidence type="ECO:0000256" key="3">
    <source>
        <dbReference type="ARBA" id="ARBA00022801"/>
    </source>
</evidence>
<gene>
    <name evidence="5" type="ORF">TSTA_085300</name>
</gene>
<dbReference type="NCBIfam" id="TIGR01430">
    <property type="entry name" value="aden_deam"/>
    <property type="match status" value="1"/>
</dbReference>
<dbReference type="PANTHER" id="PTHR43114:SF7">
    <property type="entry name" value="ADENOSINE DEAMINASE DOMAIN-CONTAINING PROTEIN"/>
    <property type="match status" value="1"/>
</dbReference>
<dbReference type="STRING" id="441959.B8M0K2"/>
<dbReference type="HOGENOM" id="CLU_039228_7_0_1"/>
<keyword evidence="2" id="KW-0479">Metal-binding</keyword>
<dbReference type="OrthoDB" id="272271at2759"/>
<name>B8M0K2_TALSN</name>
<dbReference type="VEuPathDB" id="FungiDB:TSTA_085300"/>
<dbReference type="GO" id="GO:0043103">
    <property type="term" value="P:hypoxanthine salvage"/>
    <property type="evidence" value="ECO:0007669"/>
    <property type="project" value="TreeGrafter"/>
</dbReference>
<comment type="cofactor">
    <cofactor evidence="1">
        <name>Zn(2+)</name>
        <dbReference type="ChEBI" id="CHEBI:29105"/>
    </cofactor>
</comment>
<dbReference type="PhylomeDB" id="B8M0K2"/>
<proteinExistence type="predicted"/>
<organism evidence="5 6">
    <name type="scientific">Talaromyces stipitatus (strain ATCC 10500 / CBS 375.48 / QM 6759 / NRRL 1006)</name>
    <name type="common">Penicillium stipitatum</name>
    <dbReference type="NCBI Taxonomy" id="441959"/>
    <lineage>
        <taxon>Eukaryota</taxon>
        <taxon>Fungi</taxon>
        <taxon>Dikarya</taxon>
        <taxon>Ascomycota</taxon>
        <taxon>Pezizomycotina</taxon>
        <taxon>Eurotiomycetes</taxon>
        <taxon>Eurotiomycetidae</taxon>
        <taxon>Eurotiales</taxon>
        <taxon>Trichocomaceae</taxon>
        <taxon>Talaromyces</taxon>
        <taxon>Talaromyces sect. Talaromyces</taxon>
    </lineage>
</organism>
<dbReference type="OMA" id="RSNWIFC"/>
<dbReference type="GO" id="GO:0046872">
    <property type="term" value="F:metal ion binding"/>
    <property type="evidence" value="ECO:0007669"/>
    <property type="project" value="UniProtKB-KW"/>
</dbReference>
<feature type="domain" description="Adenosine deaminase" evidence="4">
    <location>
        <begin position="73"/>
        <end position="416"/>
    </location>
</feature>
<keyword evidence="3" id="KW-0378">Hydrolase</keyword>
<evidence type="ECO:0000256" key="2">
    <source>
        <dbReference type="ARBA" id="ARBA00022723"/>
    </source>
</evidence>
<dbReference type="InParanoid" id="B8M0K2"/>
<dbReference type="eggNOG" id="KOG1097">
    <property type="taxonomic scope" value="Eukaryota"/>
</dbReference>
<evidence type="ECO:0000259" key="4">
    <source>
        <dbReference type="Pfam" id="PF00962"/>
    </source>
</evidence>
<dbReference type="GO" id="GO:0005829">
    <property type="term" value="C:cytosol"/>
    <property type="evidence" value="ECO:0007669"/>
    <property type="project" value="TreeGrafter"/>
</dbReference>
<dbReference type="InterPro" id="IPR001365">
    <property type="entry name" value="A_deaminase_dom"/>
</dbReference>
<accession>B8M0K2</accession>
<dbReference type="GO" id="GO:0000034">
    <property type="term" value="F:adenine deaminase activity"/>
    <property type="evidence" value="ECO:0007669"/>
    <property type="project" value="TreeGrafter"/>
</dbReference>
<dbReference type="GO" id="GO:0006146">
    <property type="term" value="P:adenine catabolic process"/>
    <property type="evidence" value="ECO:0007669"/>
    <property type="project" value="TreeGrafter"/>
</dbReference>
<dbReference type="InterPro" id="IPR006330">
    <property type="entry name" value="Ado/ade_deaminase"/>
</dbReference>